<evidence type="ECO:0000313" key="4">
    <source>
        <dbReference type="Proteomes" id="UP000070260"/>
    </source>
</evidence>
<proteinExistence type="predicted"/>
<keyword evidence="2" id="KW-0472">Membrane</keyword>
<evidence type="ECO:0000256" key="1">
    <source>
        <dbReference type="SAM" id="MobiDB-lite"/>
    </source>
</evidence>
<feature type="transmembrane region" description="Helical" evidence="2">
    <location>
        <begin position="21"/>
        <end position="40"/>
    </location>
</feature>
<gene>
    <name evidence="3" type="ORF">JFP838_pA0287</name>
</gene>
<dbReference type="Pfam" id="PF13306">
    <property type="entry name" value="LRR_5"/>
    <property type="match status" value="1"/>
</dbReference>
<evidence type="ECO:0000313" key="3">
    <source>
        <dbReference type="EMBL" id="AMN31203.1"/>
    </source>
</evidence>
<organism evidence="3 4">
    <name type="scientific">Clostridium perfringens</name>
    <dbReference type="NCBI Taxonomy" id="1502"/>
    <lineage>
        <taxon>Bacteria</taxon>
        <taxon>Bacillati</taxon>
        <taxon>Bacillota</taxon>
        <taxon>Clostridia</taxon>
        <taxon>Eubacteriales</taxon>
        <taxon>Clostridiaceae</taxon>
        <taxon>Clostridium</taxon>
    </lineage>
</organism>
<reference evidence="3 4" key="1">
    <citation type="journal article" date="2016" name="PLoS ONE">
        <title>Plasmid Characterization and Chromosome Analysis of Two netF+ Clostridium perfringens Isolates Associated with Foal and Canine Necrotizing Enteritis.</title>
        <authorList>
            <person name="Mehdizadeh Gohari I."/>
            <person name="Kropinski A.M."/>
            <person name="Weese S.J."/>
            <person name="Parreira V.R."/>
            <person name="Whitehead A.E."/>
            <person name="Boerlin P."/>
            <person name="Prescott J.F."/>
        </authorList>
    </citation>
    <scope>NUCLEOTIDE SEQUENCE [LARGE SCALE GENOMIC DNA]</scope>
    <source>
        <strain evidence="3 4">JP838</strain>
        <plasmid evidence="4">Plasmid pJFP838A</plasmid>
    </source>
</reference>
<sequence length="277" mass="29810">MKKTKIENLLHSKGYISIETLIVAGLVIATGAFLVSKLVWKGKDVATKNKNNMSNVGKIINGNSFNNDETANPGGGNSNNSVTPPKIDDYTCDLENPSDLADFEYAVIDDNYMDSKLKEIDDMLKQVPPGEQSPPPEVIESIKAPIKQLRDFKGGVVLTGYHGNKSDLELPSCIDGKKVVVIGQMAFSPIPQGPGPSTGNKVTITSVKIPNTIKTIGDGAFAGNQLSEVNIPNSVVSISDRAFCQNQLTSVTMPNRFDANKNNYFGSNSSNITFNLI</sequence>
<dbReference type="Gene3D" id="3.80.10.10">
    <property type="entry name" value="Ribonuclease Inhibitor"/>
    <property type="match status" value="1"/>
</dbReference>
<dbReference type="Proteomes" id="UP000070260">
    <property type="component" value="Plasmid pJFP838A"/>
</dbReference>
<keyword evidence="2" id="KW-0812">Transmembrane</keyword>
<dbReference type="InterPro" id="IPR026906">
    <property type="entry name" value="LRR_5"/>
</dbReference>
<dbReference type="OrthoDB" id="1927681at2"/>
<geneLocation type="plasmid" evidence="3 4">
    <name>pJFP838A</name>
</geneLocation>
<accession>A0A140GRP4</accession>
<dbReference type="InterPro" id="IPR032675">
    <property type="entry name" value="LRR_dom_sf"/>
</dbReference>
<evidence type="ECO:0000256" key="2">
    <source>
        <dbReference type="SAM" id="Phobius"/>
    </source>
</evidence>
<dbReference type="EMBL" id="CP013615">
    <property type="protein sequence ID" value="AMN31203.1"/>
    <property type="molecule type" value="Genomic_DNA"/>
</dbReference>
<dbReference type="RefSeq" id="WP_061429794.1">
    <property type="nucleotide sequence ID" value="NZ_CATNZX010000001.1"/>
</dbReference>
<keyword evidence="3" id="KW-0614">Plasmid</keyword>
<name>A0A140GRP4_CLOPF</name>
<dbReference type="PATRIC" id="fig|1502.177.peg.3495"/>
<protein>
    <submittedName>
        <fullName evidence="3">Leucine-rich cell surface protein</fullName>
    </submittedName>
</protein>
<keyword evidence="2" id="KW-1133">Transmembrane helix</keyword>
<dbReference type="AlphaFoldDB" id="A0A140GRP4"/>
<feature type="region of interest" description="Disordered" evidence="1">
    <location>
        <begin position="64"/>
        <end position="87"/>
    </location>
</feature>